<evidence type="ECO:0000313" key="2">
    <source>
        <dbReference type="Proteomes" id="UP000238479"/>
    </source>
</evidence>
<keyword evidence="2" id="KW-1185">Reference proteome</keyword>
<sequence>MQLLLASSLSSQSVFFKTCSVDVMTLLDIWMNVSDFNINECVLDVMSF</sequence>
<gene>
    <name evidence="1" type="ORF">RchiOBHm_Chr2g0114951</name>
</gene>
<evidence type="ECO:0000313" key="1">
    <source>
        <dbReference type="EMBL" id="PRQ48816.1"/>
    </source>
</evidence>
<organism evidence="1 2">
    <name type="scientific">Rosa chinensis</name>
    <name type="common">China rose</name>
    <dbReference type="NCBI Taxonomy" id="74649"/>
    <lineage>
        <taxon>Eukaryota</taxon>
        <taxon>Viridiplantae</taxon>
        <taxon>Streptophyta</taxon>
        <taxon>Embryophyta</taxon>
        <taxon>Tracheophyta</taxon>
        <taxon>Spermatophyta</taxon>
        <taxon>Magnoliopsida</taxon>
        <taxon>eudicotyledons</taxon>
        <taxon>Gunneridae</taxon>
        <taxon>Pentapetalae</taxon>
        <taxon>rosids</taxon>
        <taxon>fabids</taxon>
        <taxon>Rosales</taxon>
        <taxon>Rosaceae</taxon>
        <taxon>Rosoideae</taxon>
        <taxon>Rosoideae incertae sedis</taxon>
        <taxon>Rosa</taxon>
    </lineage>
</organism>
<dbReference type="Proteomes" id="UP000238479">
    <property type="component" value="Chromosome 2"/>
</dbReference>
<proteinExistence type="predicted"/>
<protein>
    <submittedName>
        <fullName evidence="1">Uncharacterized protein</fullName>
    </submittedName>
</protein>
<comment type="caution">
    <text evidence="1">The sequence shown here is derived from an EMBL/GenBank/DDBJ whole genome shotgun (WGS) entry which is preliminary data.</text>
</comment>
<accession>A0A2P6RQU9</accession>
<name>A0A2P6RQU9_ROSCH</name>
<dbReference type="EMBL" id="PDCK01000040">
    <property type="protein sequence ID" value="PRQ48816.1"/>
    <property type="molecule type" value="Genomic_DNA"/>
</dbReference>
<dbReference type="Gramene" id="PRQ48816">
    <property type="protein sequence ID" value="PRQ48816"/>
    <property type="gene ID" value="RchiOBHm_Chr2g0114951"/>
</dbReference>
<reference evidence="1 2" key="1">
    <citation type="journal article" date="2018" name="Nat. Genet.">
        <title>The Rosa genome provides new insights in the design of modern roses.</title>
        <authorList>
            <person name="Bendahmane M."/>
        </authorList>
    </citation>
    <scope>NUCLEOTIDE SEQUENCE [LARGE SCALE GENOMIC DNA]</scope>
    <source>
        <strain evidence="2">cv. Old Blush</strain>
    </source>
</reference>
<dbReference type="AlphaFoldDB" id="A0A2P6RQU9"/>